<name>A0A6J1SH64_FRAOC</name>
<dbReference type="GO" id="GO:0015189">
    <property type="term" value="F:L-lysine transmembrane transporter activity"/>
    <property type="evidence" value="ECO:0007669"/>
    <property type="project" value="TreeGrafter"/>
</dbReference>
<sequence length="1195" mass="128888">MALAGLWRAMTRRKVVDLAPSSPTPSTSAETASSSSSAPSSSGAPLARVLNTYDLTALGVGSTLGVGVYVLAGSVAREAAGPAVVISFAVAAIASIFAGLCYAEFGSRVPLAGSAYIYSYVSIGEFMAFIIGWNLIMEYVIGCASVARGLSNYLDQLFGNVMQTSFQSVVHLHVSFLSPYIDFFSFIISFLLSVVLAFGVKESMSLNNLFTAVNMAVVLFVIVAGAFNADIANWQIDPAKVAPDVVADHKLGKGGFLPFGVMGVLRGAATCFYGFIGFDCIATTGEEVKNPKRAIPISIIVSLIIIFLAYFGVSAVLTLMWPYYLQDPDAPLPFVFQEIGWPFAQWTVAIGGIFGLFASLFGAMYPLPRVIYAMANDGLIFKFLGEVHPKYKTPLVGTLLAGLITGIMAALFKLQQLVAMLSFGTLVAYTIVAACVLLLRYKYSVSETDDKPEEAVSLLNDSDDIYRCYESDEIAVTDYKETTNLVSLKERPTISKLFAQVFNSQGLKSPTAVSSRLVSILVVLYCGLSVALGLCLVHMEYGLMYGEWLPLSLVCVLSSLLLIVVLSMALQPSSNMELPFKVPFVPVIPALSILLNIYLILMSDAQTCIRFGIWMAIGVPVGLFFIAPVILYFISLACRSFLNCCGSPPASFARPQAPLTLGMPSVLEINKVSPLNGTVKGNGGIENLCFGKEMAQSTESLMVEKCSIEVKVQCATPIPTDSSSEDINFSVVQPVEIAINTNSGINVCSNDSPVSDCLESSKLDDVSLDHADFFSDSDGDTSITEVANDLLSIIEQNEIKIQGDLSQSNEAKGLDYSMQSIEAALVSSPGISLETHNVVSELCNDQKSNFEDHDEDVRSLYPDVVVISSSEEDIQSRKSSITNSDVLKDSIAPDPIHKTNISRANDGTFDTNPSQRSCQDPTNSFLIDIGETESEPTEKTSVKFGLCESESIPVIKRKESSGVECEATYPLKNPNFVKSLEKIIGAQTVKIKSRSHPPLLKTMSMTSIASSPERQSTSIAPNVLSKLESTKSLKEIEFEQPDEVSPVKSADNSDNSSNEDDSTPIGDIKAKLEMILSSNISCGVVGSPISKSSPKEFSQPLHGDGSSSDVSGNEVAENHSTEILHSEEVEETRRRMRSVLGTLKLKSQSTDPIQNADSNINLQSPHSEEMDETRKRMLNVLGTLKLRSQNQQTSP</sequence>
<dbReference type="RefSeq" id="XP_026280048.2">
    <property type="nucleotide sequence ID" value="XM_026424263.2"/>
</dbReference>
<feature type="transmembrane region" description="Helical" evidence="6">
    <location>
        <begin position="395"/>
        <end position="412"/>
    </location>
</feature>
<dbReference type="GO" id="GO:0097638">
    <property type="term" value="P:L-arginine import across plasma membrane"/>
    <property type="evidence" value="ECO:0007669"/>
    <property type="project" value="TreeGrafter"/>
</dbReference>
<dbReference type="OrthoDB" id="3900342at2759"/>
<keyword evidence="8" id="KW-1185">Reference proteome</keyword>
<dbReference type="GO" id="GO:0005886">
    <property type="term" value="C:plasma membrane"/>
    <property type="evidence" value="ECO:0007669"/>
    <property type="project" value="TreeGrafter"/>
</dbReference>
<feature type="transmembrane region" description="Helical" evidence="6">
    <location>
        <begin position="115"/>
        <end position="136"/>
    </location>
</feature>
<feature type="region of interest" description="Disordered" evidence="5">
    <location>
        <begin position="889"/>
        <end position="918"/>
    </location>
</feature>
<dbReference type="Pfam" id="PF13520">
    <property type="entry name" value="AA_permease_2"/>
    <property type="match status" value="1"/>
</dbReference>
<feature type="region of interest" description="Disordered" evidence="5">
    <location>
        <begin position="1087"/>
        <end position="1171"/>
    </location>
</feature>
<dbReference type="Pfam" id="PF13906">
    <property type="entry name" value="AA_permease_C"/>
    <property type="match status" value="1"/>
</dbReference>
<feature type="transmembrane region" description="Helical" evidence="6">
    <location>
        <begin position="582"/>
        <end position="601"/>
    </location>
</feature>
<feature type="transmembrane region" description="Helical" evidence="6">
    <location>
        <begin position="212"/>
        <end position="236"/>
    </location>
</feature>
<comment type="subcellular location">
    <subcellularLocation>
        <location evidence="1">Membrane</location>
        <topology evidence="1">Multi-pass membrane protein</topology>
    </subcellularLocation>
</comment>
<evidence type="ECO:0000256" key="2">
    <source>
        <dbReference type="ARBA" id="ARBA00022692"/>
    </source>
</evidence>
<feature type="region of interest" description="Disordered" evidence="5">
    <location>
        <begin position="1037"/>
        <end position="1065"/>
    </location>
</feature>
<keyword evidence="4 6" id="KW-0472">Membrane</keyword>
<gene>
    <name evidence="9" type="primary">LOC113207628</name>
</gene>
<evidence type="ECO:0000256" key="6">
    <source>
        <dbReference type="SAM" id="Phobius"/>
    </source>
</evidence>
<evidence type="ECO:0000313" key="8">
    <source>
        <dbReference type="Proteomes" id="UP000504606"/>
    </source>
</evidence>
<feature type="transmembrane region" description="Helical" evidence="6">
    <location>
        <begin position="343"/>
        <end position="365"/>
    </location>
</feature>
<dbReference type="AlphaFoldDB" id="A0A6J1SH64"/>
<organism evidence="8 9">
    <name type="scientific">Frankliniella occidentalis</name>
    <name type="common">Western flower thrips</name>
    <name type="synonym">Euthrips occidentalis</name>
    <dbReference type="NCBI Taxonomy" id="133901"/>
    <lineage>
        <taxon>Eukaryota</taxon>
        <taxon>Metazoa</taxon>
        <taxon>Ecdysozoa</taxon>
        <taxon>Arthropoda</taxon>
        <taxon>Hexapoda</taxon>
        <taxon>Insecta</taxon>
        <taxon>Pterygota</taxon>
        <taxon>Neoptera</taxon>
        <taxon>Paraneoptera</taxon>
        <taxon>Thysanoptera</taxon>
        <taxon>Terebrantia</taxon>
        <taxon>Thripoidea</taxon>
        <taxon>Thripidae</taxon>
        <taxon>Frankliniella</taxon>
    </lineage>
</organism>
<evidence type="ECO:0000256" key="1">
    <source>
        <dbReference type="ARBA" id="ARBA00004141"/>
    </source>
</evidence>
<reference evidence="9" key="1">
    <citation type="submission" date="2025-08" db="UniProtKB">
        <authorList>
            <consortium name="RefSeq"/>
        </authorList>
    </citation>
    <scope>IDENTIFICATION</scope>
    <source>
        <tissue evidence="9">Whole organism</tissue>
    </source>
</reference>
<feature type="transmembrane region" description="Helical" evidence="6">
    <location>
        <begin position="418"/>
        <end position="439"/>
    </location>
</feature>
<keyword evidence="2 6" id="KW-0812">Transmembrane</keyword>
<feature type="transmembrane region" description="Helical" evidence="6">
    <location>
        <begin position="55"/>
        <end position="76"/>
    </location>
</feature>
<protein>
    <submittedName>
        <fullName evidence="9">Uncharacterized protein LOC113207628</fullName>
    </submittedName>
</protein>
<dbReference type="PANTHER" id="PTHR43243:SF105">
    <property type="entry name" value="CATIONIC AMINO ACID TRANSPORTER C-TERMINAL DOMAIN-CONTAINING PROTEIN"/>
    <property type="match status" value="1"/>
</dbReference>
<feature type="domain" description="Cationic amino acid transporter C-terminal" evidence="7">
    <location>
        <begin position="580"/>
        <end position="623"/>
    </location>
</feature>
<dbReference type="GO" id="GO:0000064">
    <property type="term" value="F:L-ornithine transmembrane transporter activity"/>
    <property type="evidence" value="ECO:0007669"/>
    <property type="project" value="TreeGrafter"/>
</dbReference>
<feature type="transmembrane region" description="Helical" evidence="6">
    <location>
        <begin position="551"/>
        <end position="570"/>
    </location>
</feature>
<proteinExistence type="predicted"/>
<feature type="transmembrane region" description="Helical" evidence="6">
    <location>
        <begin position="256"/>
        <end position="276"/>
    </location>
</feature>
<feature type="compositionally biased region" description="Basic and acidic residues" evidence="5">
    <location>
        <begin position="1116"/>
        <end position="1133"/>
    </location>
</feature>
<dbReference type="InterPro" id="IPR029485">
    <property type="entry name" value="CAT_C"/>
</dbReference>
<evidence type="ECO:0000256" key="5">
    <source>
        <dbReference type="SAM" id="MobiDB-lite"/>
    </source>
</evidence>
<feature type="region of interest" description="Disordered" evidence="5">
    <location>
        <begin position="17"/>
        <end position="44"/>
    </location>
</feature>
<evidence type="ECO:0000259" key="7">
    <source>
        <dbReference type="Pfam" id="PF13906"/>
    </source>
</evidence>
<feature type="transmembrane region" description="Helical" evidence="6">
    <location>
        <begin position="613"/>
        <end position="634"/>
    </location>
</feature>
<dbReference type="Gene3D" id="1.20.1740.10">
    <property type="entry name" value="Amino acid/polyamine transporter I"/>
    <property type="match status" value="1"/>
</dbReference>
<dbReference type="GeneID" id="113207628"/>
<feature type="compositionally biased region" description="Polar residues" evidence="5">
    <location>
        <begin position="1145"/>
        <end position="1165"/>
    </location>
</feature>
<dbReference type="Proteomes" id="UP000504606">
    <property type="component" value="Unplaced"/>
</dbReference>
<feature type="transmembrane region" description="Helical" evidence="6">
    <location>
        <begin position="180"/>
        <end position="200"/>
    </location>
</feature>
<feature type="compositionally biased region" description="Low complexity" evidence="5">
    <location>
        <begin position="19"/>
        <end position="44"/>
    </location>
</feature>
<evidence type="ECO:0000313" key="9">
    <source>
        <dbReference type="RefSeq" id="XP_026280048.2"/>
    </source>
</evidence>
<accession>A0A6J1SH64</accession>
<evidence type="ECO:0000256" key="4">
    <source>
        <dbReference type="ARBA" id="ARBA00023136"/>
    </source>
</evidence>
<dbReference type="PANTHER" id="PTHR43243">
    <property type="entry name" value="INNER MEMBRANE TRANSPORTER YGJI-RELATED"/>
    <property type="match status" value="1"/>
</dbReference>
<feature type="transmembrane region" description="Helical" evidence="6">
    <location>
        <begin position="297"/>
        <end position="323"/>
    </location>
</feature>
<dbReference type="FunFam" id="1.20.1740.10:FF:000050">
    <property type="entry name" value="MGC157082 protein"/>
    <property type="match status" value="1"/>
</dbReference>
<keyword evidence="3 6" id="KW-1133">Transmembrane helix</keyword>
<feature type="compositionally biased region" description="Polar residues" evidence="5">
    <location>
        <begin position="899"/>
        <end position="918"/>
    </location>
</feature>
<feature type="transmembrane region" description="Helical" evidence="6">
    <location>
        <begin position="82"/>
        <end position="103"/>
    </location>
</feature>
<dbReference type="InterPro" id="IPR002293">
    <property type="entry name" value="AA/rel_permease1"/>
</dbReference>
<evidence type="ECO:0000256" key="3">
    <source>
        <dbReference type="ARBA" id="ARBA00022989"/>
    </source>
</evidence>
<dbReference type="KEGG" id="foc:113207628"/>
<dbReference type="GO" id="GO:0061459">
    <property type="term" value="F:L-arginine transmembrane transporter activity"/>
    <property type="evidence" value="ECO:0007669"/>
    <property type="project" value="TreeGrafter"/>
</dbReference>